<dbReference type="Pfam" id="PF00078">
    <property type="entry name" value="RVT_1"/>
    <property type="match status" value="1"/>
</dbReference>
<dbReference type="AlphaFoldDB" id="A0A1E3B8J0"/>
<evidence type="ECO:0000313" key="3">
    <source>
        <dbReference type="Proteomes" id="UP000094569"/>
    </source>
</evidence>
<dbReference type="SUPFAM" id="SSF56672">
    <property type="entry name" value="DNA/RNA polymerases"/>
    <property type="match status" value="1"/>
</dbReference>
<keyword evidence="3" id="KW-1185">Reference proteome</keyword>
<proteinExistence type="predicted"/>
<dbReference type="InterPro" id="IPR000477">
    <property type="entry name" value="RT_dom"/>
</dbReference>
<feature type="domain" description="Reverse transcriptase" evidence="1">
    <location>
        <begin position="1"/>
        <end position="383"/>
    </location>
</feature>
<dbReference type="EMBL" id="JXNT01000009">
    <property type="protein sequence ID" value="ODM17234.1"/>
    <property type="molecule type" value="Genomic_DNA"/>
</dbReference>
<comment type="caution">
    <text evidence="2">The sequence shown here is derived from an EMBL/GenBank/DDBJ whole genome shotgun (WGS) entry which is preliminary data.</text>
</comment>
<dbReference type="InterPro" id="IPR043128">
    <property type="entry name" value="Rev_trsase/Diguanyl_cyclase"/>
</dbReference>
<dbReference type="Gene3D" id="3.30.70.270">
    <property type="match status" value="1"/>
</dbReference>
<reference evidence="2 3" key="1">
    <citation type="journal article" date="2016" name="BMC Genomics">
        <title>Comparative genomic and transcriptomic analyses of the Fuzhuan brick tea-fermentation fungus Aspergillus cristatus.</title>
        <authorList>
            <person name="Ge Y."/>
            <person name="Wang Y."/>
            <person name="Liu Y."/>
            <person name="Tan Y."/>
            <person name="Ren X."/>
            <person name="Zhang X."/>
            <person name="Hyde K.D."/>
            <person name="Liu Y."/>
            <person name="Liu Z."/>
        </authorList>
    </citation>
    <scope>NUCLEOTIDE SEQUENCE [LARGE SCALE GENOMIC DNA]</scope>
    <source>
        <strain evidence="2 3">GZAAS20.1005</strain>
    </source>
</reference>
<evidence type="ECO:0000259" key="1">
    <source>
        <dbReference type="PROSITE" id="PS50878"/>
    </source>
</evidence>
<gene>
    <name evidence="2" type="ORF">SI65_07633</name>
</gene>
<evidence type="ECO:0000313" key="2">
    <source>
        <dbReference type="EMBL" id="ODM17234.1"/>
    </source>
</evidence>
<dbReference type="STRING" id="573508.A0A1E3B8J0"/>
<dbReference type="PANTHER" id="PTHR33481">
    <property type="entry name" value="REVERSE TRANSCRIPTASE"/>
    <property type="match status" value="1"/>
</dbReference>
<accession>A0A1E3B8J0</accession>
<organism evidence="2 3">
    <name type="scientific">Aspergillus cristatus</name>
    <name type="common">Chinese Fuzhuan brick tea-fermentation fungus</name>
    <name type="synonym">Eurotium cristatum</name>
    <dbReference type="NCBI Taxonomy" id="573508"/>
    <lineage>
        <taxon>Eukaryota</taxon>
        <taxon>Fungi</taxon>
        <taxon>Dikarya</taxon>
        <taxon>Ascomycota</taxon>
        <taxon>Pezizomycotina</taxon>
        <taxon>Eurotiomycetes</taxon>
        <taxon>Eurotiomycetidae</taxon>
        <taxon>Eurotiales</taxon>
        <taxon>Aspergillaceae</taxon>
        <taxon>Aspergillus</taxon>
        <taxon>Aspergillus subgen. Aspergillus</taxon>
    </lineage>
</organism>
<dbReference type="OrthoDB" id="4507925at2759"/>
<dbReference type="PROSITE" id="PS50878">
    <property type="entry name" value="RT_POL"/>
    <property type="match status" value="1"/>
</dbReference>
<dbReference type="Proteomes" id="UP000094569">
    <property type="component" value="Unassembled WGS sequence"/>
</dbReference>
<sequence length="444" mass="49493">MFQYTQLYNFVKRRGRIQLVEQWVVQVATGNPDQDIPWPPPSGVHDLATILDELVKAQPRVIRRTVKPGTQAWPPLRDTVGWQREISAGNAKQGDFSMWGVAHNGSDGRVVRTRRDCLCGPRGRTRVSVCKETEISYLTRTGDLKSNSQSGVVLVEKVLPFFTISLTLRTCGWAMDVMTSKPGDTWGIHDVEEAWSRGLKASMLTLDVQGAFDAVLQGRLIRRLQEQGWPINVIQWVASFTQGRTASLRLGNHTSQTFQVPAGLPQGSPISPILFMLFIEPIFKQGSLRTRRGRFGYADDICQLVASPSLEENCTVLEHCTEELRQWGAREGLTFDFNKTELQHFTRGANHSNPTCSFHTLQGSHTVTPPPPGGATRWLGIWFDQRLSFSKHCKTLAAKAKQTAAGIRSLANTVRGTRAHLLQQATVACVISVLCYGAEAWWLS</sequence>
<name>A0A1E3B8J0_ASPCR</name>
<dbReference type="VEuPathDB" id="FungiDB:SI65_07633"/>
<protein>
    <recommendedName>
        <fullName evidence="1">Reverse transcriptase domain-containing protein</fullName>
    </recommendedName>
</protein>
<dbReference type="InterPro" id="IPR043502">
    <property type="entry name" value="DNA/RNA_pol_sf"/>
</dbReference>
<dbReference type="PANTHER" id="PTHR33481:SF1">
    <property type="entry name" value="ENDONUCLEASE_EXONUCLEASE_PHOSPHATASE DOMAIN-CONTAINING PROTEIN-RELATED"/>
    <property type="match status" value="1"/>
</dbReference>